<name>A0A507R7Y8_MONPU</name>
<feature type="region of interest" description="Disordered" evidence="1">
    <location>
        <begin position="166"/>
        <end position="188"/>
    </location>
</feature>
<protein>
    <recommendedName>
        <fullName evidence="4">Myb-like domain-containing protein</fullName>
    </recommendedName>
</protein>
<evidence type="ECO:0000313" key="3">
    <source>
        <dbReference type="Proteomes" id="UP000319663"/>
    </source>
</evidence>
<feature type="compositionally biased region" description="Polar residues" evidence="1">
    <location>
        <begin position="403"/>
        <end position="418"/>
    </location>
</feature>
<dbReference type="Gene3D" id="1.10.10.60">
    <property type="entry name" value="Homeodomain-like"/>
    <property type="match status" value="1"/>
</dbReference>
<evidence type="ECO:0008006" key="4">
    <source>
        <dbReference type="Google" id="ProtNLM"/>
    </source>
</evidence>
<feature type="region of interest" description="Disordered" evidence="1">
    <location>
        <begin position="318"/>
        <end position="418"/>
    </location>
</feature>
<feature type="region of interest" description="Disordered" evidence="1">
    <location>
        <begin position="224"/>
        <end position="257"/>
    </location>
</feature>
<accession>A0A507R7Y8</accession>
<organism evidence="2 3">
    <name type="scientific">Monascus purpureus</name>
    <name type="common">Red mold</name>
    <name type="synonym">Monascus anka</name>
    <dbReference type="NCBI Taxonomy" id="5098"/>
    <lineage>
        <taxon>Eukaryota</taxon>
        <taxon>Fungi</taxon>
        <taxon>Dikarya</taxon>
        <taxon>Ascomycota</taxon>
        <taxon>Pezizomycotina</taxon>
        <taxon>Eurotiomycetes</taxon>
        <taxon>Eurotiomycetidae</taxon>
        <taxon>Eurotiales</taxon>
        <taxon>Aspergillaceae</taxon>
        <taxon>Monascus</taxon>
    </lineage>
</organism>
<evidence type="ECO:0000313" key="2">
    <source>
        <dbReference type="EMBL" id="TQB77055.1"/>
    </source>
</evidence>
<dbReference type="AlphaFoldDB" id="A0A507R7Y8"/>
<feature type="region of interest" description="Disordered" evidence="1">
    <location>
        <begin position="596"/>
        <end position="637"/>
    </location>
</feature>
<feature type="region of interest" description="Disordered" evidence="1">
    <location>
        <begin position="507"/>
        <end position="527"/>
    </location>
</feature>
<comment type="caution">
    <text evidence="2">The sequence shown here is derived from an EMBL/GenBank/DDBJ whole genome shotgun (WGS) entry which is preliminary data.</text>
</comment>
<dbReference type="InterPro" id="IPR046670">
    <property type="entry name" value="DUF6540"/>
</dbReference>
<reference evidence="2 3" key="1">
    <citation type="submission" date="2019-06" db="EMBL/GenBank/DDBJ databases">
        <title>Wine fermentation using esterase from Monascus purpureus.</title>
        <authorList>
            <person name="Geng C."/>
            <person name="Zhang Y."/>
        </authorList>
    </citation>
    <scope>NUCLEOTIDE SEQUENCE [LARGE SCALE GENOMIC DNA]</scope>
    <source>
        <strain evidence="2">HQ1</strain>
    </source>
</reference>
<gene>
    <name evidence="2" type="ORF">MPDQ_005538</name>
</gene>
<feature type="compositionally biased region" description="Basic and acidic residues" evidence="1">
    <location>
        <begin position="347"/>
        <end position="356"/>
    </location>
</feature>
<evidence type="ECO:0000256" key="1">
    <source>
        <dbReference type="SAM" id="MobiDB-lite"/>
    </source>
</evidence>
<dbReference type="EMBL" id="VIFY01000004">
    <property type="protein sequence ID" value="TQB77055.1"/>
    <property type="molecule type" value="Genomic_DNA"/>
</dbReference>
<dbReference type="Pfam" id="PF20174">
    <property type="entry name" value="DUF6540"/>
    <property type="match status" value="1"/>
</dbReference>
<dbReference type="STRING" id="5098.A0A507R7Y8"/>
<sequence>MAVITLDDIIPYTPPVAKQLLPPISSGHCASSAKQVDAVNPTSVQSNSGSLHAVQPALLDKPRTGAPVPDYGSGKFMMFTGTNAFNTKFAELDLVETGSNRGWLFGRARNDKHKTYATQDDLDDVDRQVAYTHAVRSKFSAALSGHTSPSCAGTGDGSEPLDLCQDPAPGTGEVEDVRSPIPREGTHGASEALMCNAPTSNRGFQHLLDCSACPMDLQDISESVNQPPFSYDLPAATDPGGLSSEKNSGQSDLNDLANVNDDDYEVTVSGDEHTLNPIEQGTAPASATLNISRITGHGPVSGLARVDLINKSPMRGSIAAPVTGSSASATWTHARHNQAGQSRKRNNRSDSSKDVDNDTPNDDDYVHADNGASGMETQPRPAKRRRQTRALASPSRRKRCTASLRNQSSNQSRTTNLPDSETIHVQGCLIRKISLAKIEYYCCFTEIRGTPFVPGTVFPSLDQNCDQPPQTSLHNIETVSIRGLFTRDPSQRRIVYSCSFTEESDLPTFNPVTEAESDSPNDVGDTGYDELRSTAKASTHTSTPNSIKGMPFSPEEDTLLISLKADGLSWSATETRFPGRTRGSLQVRYCTKMKSRISESSGKQSGPARSMASPVRPGLESDRETCTAESAAPNKRYGPPRSRFELFAMVIDYATGGNSDVAALCNLSLVSRQWYAALNARVYSRWLYDGELHSISRSRLVLSEDDLDLAQNAIRTAGLQRIETSILKALRKADPRALMALLSVNLRNLTTLYAHLPETDIFLAEVLRKAVESRREQPQNDYPPLHSLREAHLTSAWNYRQDFRARHQYRLELNHLWPIFQLPNIQRLSVSDFESLGASNRFGDSFKTSSITELTLIHCHDSLLVVPDTIALLTLPKKLTKLSFYLNDCDLFGDRNQISNADLWNGYRIYKVQYNLALQDPAFRETRYHNVIFVETDPDGGGQIHHVTGDIATGMTYQTKSGRPPEQSDTFHSKVFLGWVRKSDYPSAVDQLLRSLPPPPRQRRFNPRKMAWEQCKPDGTPYGPQEIPPPYEKCTEWTEKKAIPALHRNGLIHASL</sequence>
<keyword evidence="3" id="KW-1185">Reference proteome</keyword>
<proteinExistence type="predicted"/>
<dbReference type="Proteomes" id="UP000319663">
    <property type="component" value="Unassembled WGS sequence"/>
</dbReference>